<evidence type="ECO:0000313" key="3">
    <source>
        <dbReference type="EMBL" id="MBS3059483.1"/>
    </source>
</evidence>
<dbReference type="InterPro" id="IPR056504">
    <property type="entry name" value="HTH_HVO_0163_N"/>
</dbReference>
<dbReference type="PANTHER" id="PTHR36216:SF1">
    <property type="entry name" value="HTH ARSR-TYPE DOMAIN-CONTAINING PROTEIN"/>
    <property type="match status" value="1"/>
</dbReference>
<name>A0A7J4IRW9_9ARCH</name>
<reference evidence="3" key="2">
    <citation type="submission" date="2021-03" db="EMBL/GenBank/DDBJ databases">
        <authorList>
            <person name="Jaffe A."/>
        </authorList>
    </citation>
    <scope>NUCLEOTIDE SEQUENCE</scope>
    <source>
        <strain evidence="3">RIFCSPHIGHO2_01_FULL_GW2011_AR10_43_9</strain>
    </source>
</reference>
<dbReference type="Pfam" id="PF01022">
    <property type="entry name" value="HTH_5"/>
    <property type="match status" value="1"/>
</dbReference>
<gene>
    <name evidence="2" type="ORF">HA237_02720</name>
    <name evidence="3" type="ORF">J4224_03630</name>
</gene>
<protein>
    <submittedName>
        <fullName evidence="2">Winged helix-turn-helix transcriptional regulator</fullName>
    </submittedName>
</protein>
<dbReference type="InterPro" id="IPR001845">
    <property type="entry name" value="HTH_ArsR_DNA-bd_dom"/>
</dbReference>
<dbReference type="Proteomes" id="UP000577419">
    <property type="component" value="Unassembled WGS sequence"/>
</dbReference>
<dbReference type="InterPro" id="IPR011991">
    <property type="entry name" value="ArsR-like_HTH"/>
</dbReference>
<dbReference type="GO" id="GO:0003700">
    <property type="term" value="F:DNA-binding transcription factor activity"/>
    <property type="evidence" value="ECO:0007669"/>
    <property type="project" value="InterPro"/>
</dbReference>
<feature type="domain" description="HTH arsR-type" evidence="1">
    <location>
        <begin position="77"/>
        <end position="157"/>
    </location>
</feature>
<dbReference type="PANTHER" id="PTHR36216">
    <property type="entry name" value="TRANSCRIPTIONAL REGULATOR, TRMB"/>
    <property type="match status" value="1"/>
</dbReference>
<proteinExistence type="predicted"/>
<dbReference type="Proteomes" id="UP000683213">
    <property type="component" value="Unassembled WGS sequence"/>
</dbReference>
<reference evidence="4" key="1">
    <citation type="journal article" date="2020" name="bioRxiv">
        <title>A rank-normalized archaeal taxonomy based on genome phylogeny resolves widespread incomplete and uneven classifications.</title>
        <authorList>
            <person name="Rinke C."/>
            <person name="Chuvochina M."/>
            <person name="Mussig A.J."/>
            <person name="Chaumeil P.-A."/>
            <person name="Waite D.W."/>
            <person name="Whitman W.B."/>
            <person name="Parks D.H."/>
            <person name="Hugenholtz P."/>
        </authorList>
    </citation>
    <scope>NUCLEOTIDE SEQUENCE [LARGE SCALE GENOMIC DNA]</scope>
</reference>
<evidence type="ECO:0000259" key="1">
    <source>
        <dbReference type="SMART" id="SM00418"/>
    </source>
</evidence>
<organism evidence="2 4">
    <name type="scientific">Candidatus Iainarchaeum sp</name>
    <dbReference type="NCBI Taxonomy" id="3101447"/>
    <lineage>
        <taxon>Archaea</taxon>
        <taxon>Candidatus Iainarchaeota</taxon>
        <taxon>Candidatus Iainarchaeia</taxon>
        <taxon>Candidatus Iainarchaeales</taxon>
        <taxon>Candidatus Iainarchaeaceae</taxon>
        <taxon>Candidatus Iainarchaeum</taxon>
    </lineage>
</organism>
<dbReference type="EMBL" id="DUFG01000015">
    <property type="protein sequence ID" value="HIH08261.1"/>
    <property type="molecule type" value="Genomic_DNA"/>
</dbReference>
<evidence type="ECO:0000313" key="4">
    <source>
        <dbReference type="Proteomes" id="UP000577419"/>
    </source>
</evidence>
<dbReference type="Gene3D" id="1.10.10.10">
    <property type="entry name" value="Winged helix-like DNA-binding domain superfamily/Winged helix DNA-binding domain"/>
    <property type="match status" value="2"/>
</dbReference>
<sequence length="174" mass="20544">MDEIDEALELEVRNKIYGLLKESPGLHFREIQRRTGMATGSLQYHLDYLQRRHLVKQVKDTKFTRFYLIREGFEEEKEMSLLRQGSLRKIVLFLLTHKKGNNRQISKAIGLSPSTTSWHLNRLFSEGLVQKKKRGRKTFFSLVDPERVARLLVGYRKSFLDEMVDGFAEIWKEI</sequence>
<accession>A0A7J4IRW9</accession>
<dbReference type="AlphaFoldDB" id="A0A7J4IRW9"/>
<comment type="caution">
    <text evidence="2">The sequence shown here is derived from an EMBL/GenBank/DDBJ whole genome shotgun (WGS) entry which is preliminary data.</text>
</comment>
<dbReference type="EMBL" id="JAGVWF010000049">
    <property type="protein sequence ID" value="MBS3059483.1"/>
    <property type="molecule type" value="Genomic_DNA"/>
</dbReference>
<dbReference type="InterPro" id="IPR036390">
    <property type="entry name" value="WH_DNA-bd_sf"/>
</dbReference>
<dbReference type="InterPro" id="IPR036388">
    <property type="entry name" value="WH-like_DNA-bd_sf"/>
</dbReference>
<dbReference type="Pfam" id="PF24266">
    <property type="entry name" value="HTH_HVO_0163_N"/>
    <property type="match status" value="1"/>
</dbReference>
<reference evidence="3" key="3">
    <citation type="submission" date="2021-05" db="EMBL/GenBank/DDBJ databases">
        <title>Protein family content uncovers lineage relationships and bacterial pathway maintenance mechanisms in DPANN archaea.</title>
        <authorList>
            <person name="Castelle C.J."/>
            <person name="Meheust R."/>
            <person name="Jaffe A.L."/>
            <person name="Seitz K."/>
            <person name="Gong X."/>
            <person name="Baker B.J."/>
            <person name="Banfield J.F."/>
        </authorList>
    </citation>
    <scope>NUCLEOTIDE SEQUENCE</scope>
    <source>
        <strain evidence="3">RIFCSPHIGHO2_01_FULL_GW2011_AR10_43_9</strain>
    </source>
</reference>
<dbReference type="SUPFAM" id="SSF46785">
    <property type="entry name" value="Winged helix' DNA-binding domain"/>
    <property type="match status" value="2"/>
</dbReference>
<dbReference type="CDD" id="cd00090">
    <property type="entry name" value="HTH_ARSR"/>
    <property type="match status" value="2"/>
</dbReference>
<evidence type="ECO:0000313" key="2">
    <source>
        <dbReference type="EMBL" id="HIH08261.1"/>
    </source>
</evidence>
<dbReference type="SMART" id="SM00418">
    <property type="entry name" value="HTH_ARSR"/>
    <property type="match status" value="1"/>
</dbReference>